<dbReference type="Gene3D" id="1.25.40.20">
    <property type="entry name" value="Ankyrin repeat-containing domain"/>
    <property type="match status" value="2"/>
</dbReference>
<dbReference type="OrthoDB" id="6752548at2759"/>
<dbReference type="Pfam" id="PF12796">
    <property type="entry name" value="Ank_2"/>
    <property type="match status" value="3"/>
</dbReference>
<dbReference type="InterPro" id="IPR051070">
    <property type="entry name" value="NF-kappa-B_inhibitor"/>
</dbReference>
<feature type="repeat" description="ANK" evidence="3">
    <location>
        <begin position="67"/>
        <end position="88"/>
    </location>
</feature>
<dbReference type="PANTHER" id="PTHR46680:SF3">
    <property type="entry name" value="NF-KAPPA-B INHIBITOR CACTUS"/>
    <property type="match status" value="1"/>
</dbReference>
<feature type="repeat" description="ANK" evidence="3">
    <location>
        <begin position="168"/>
        <end position="200"/>
    </location>
</feature>
<comment type="caution">
    <text evidence="4">The sequence shown here is derived from an EMBL/GenBank/DDBJ whole genome shotgun (WGS) entry which is preliminary data.</text>
</comment>
<keyword evidence="2 3" id="KW-0040">ANK repeat</keyword>
<dbReference type="SUPFAM" id="SSF48403">
    <property type="entry name" value="Ankyrin repeat"/>
    <property type="match status" value="1"/>
</dbReference>
<organism evidence="4 5">
    <name type="scientific">Oryctes borbonicus</name>
    <dbReference type="NCBI Taxonomy" id="1629725"/>
    <lineage>
        <taxon>Eukaryota</taxon>
        <taxon>Metazoa</taxon>
        <taxon>Ecdysozoa</taxon>
        <taxon>Arthropoda</taxon>
        <taxon>Hexapoda</taxon>
        <taxon>Insecta</taxon>
        <taxon>Pterygota</taxon>
        <taxon>Neoptera</taxon>
        <taxon>Endopterygota</taxon>
        <taxon>Coleoptera</taxon>
        <taxon>Polyphaga</taxon>
        <taxon>Scarabaeiformia</taxon>
        <taxon>Scarabaeidae</taxon>
        <taxon>Dynastinae</taxon>
        <taxon>Oryctes</taxon>
    </lineage>
</organism>
<reference evidence="4 5" key="1">
    <citation type="submission" date="2015-09" db="EMBL/GenBank/DDBJ databases">
        <title>Draft genome of the scarab beetle Oryctes borbonicus.</title>
        <authorList>
            <person name="Meyer J.M."/>
            <person name="Markov G.V."/>
            <person name="Baskaran P."/>
            <person name="Herrmann M."/>
            <person name="Sommer R.J."/>
            <person name="Roedelsperger C."/>
        </authorList>
    </citation>
    <scope>NUCLEOTIDE SEQUENCE [LARGE SCALE GENOMIC DNA]</scope>
    <source>
        <strain evidence="4">OB123</strain>
        <tissue evidence="4">Whole animal</tissue>
    </source>
</reference>
<evidence type="ECO:0000256" key="2">
    <source>
        <dbReference type="ARBA" id="ARBA00023043"/>
    </source>
</evidence>
<protein>
    <submittedName>
        <fullName evidence="4">Ankyrin repeat-containing protein</fullName>
    </submittedName>
</protein>
<gene>
    <name evidence="4" type="ORF">AMK59_3647</name>
</gene>
<keyword evidence="5" id="KW-1185">Reference proteome</keyword>
<dbReference type="SMART" id="SM00248">
    <property type="entry name" value="ANK"/>
    <property type="match status" value="6"/>
</dbReference>
<dbReference type="InterPro" id="IPR036770">
    <property type="entry name" value="Ankyrin_rpt-contain_sf"/>
</dbReference>
<evidence type="ECO:0000313" key="5">
    <source>
        <dbReference type="Proteomes" id="UP000051574"/>
    </source>
</evidence>
<keyword evidence="1" id="KW-0677">Repeat</keyword>
<dbReference type="GO" id="GO:0051059">
    <property type="term" value="F:NF-kappaB binding"/>
    <property type="evidence" value="ECO:0007669"/>
    <property type="project" value="TreeGrafter"/>
</dbReference>
<dbReference type="Proteomes" id="UP000051574">
    <property type="component" value="Unassembled WGS sequence"/>
</dbReference>
<accession>A0A0T6B622</accession>
<dbReference type="PANTHER" id="PTHR46680">
    <property type="entry name" value="NF-KAPPA-B INHIBITOR ALPHA"/>
    <property type="match status" value="1"/>
</dbReference>
<dbReference type="InterPro" id="IPR002110">
    <property type="entry name" value="Ankyrin_rpt"/>
</dbReference>
<name>A0A0T6B622_9SCAR</name>
<evidence type="ECO:0000313" key="4">
    <source>
        <dbReference type="EMBL" id="KRT82832.1"/>
    </source>
</evidence>
<dbReference type="AlphaFoldDB" id="A0A0T6B622"/>
<dbReference type="PROSITE" id="PS50088">
    <property type="entry name" value="ANK_REPEAT"/>
    <property type="match status" value="4"/>
</dbReference>
<sequence>MTETSDDEELILHDIDYNPEFQNRGGTYFNPSNCYTSSLLASIIHGDINAVKKKLRKKCELNLNDNRGYTALHLAVEFKRVDILKILLMQPTIRRNSRNNNGETSLFLSLEDEANEEIVYTLINSGCDINIANNEGVTPLHLAARWNSVNVAHKLIIMGADVNVKDHDGYTPLHEAATKDRSENVYMLLYYNASANEKTYQLNASPFHMASNYERGTESAKYLLNYVADVDDVDASGFTPLHVALNSKSDFAKEIVEYGADVNKTIGETPAIHFSLFYETSDIFEFMWSRINHNFLLKFNYPLLKMFMSKTNFRIDQFLKCLYIIFESPFINNFLHQHTDSLFSCIVHKDISLDERVKVFSLFLSHGVTVYFNDICLIHDKYGFDQSLETILISGCCIIPNQRNRFNLLVSRICYNSLNMYVRGRDYFTKSILQSDRKNYYRFYYSLPECFSVQQTYDFRGVVIYKGVRTLLELSRDAVRAAVYKERKEPFLFNAYSTFSSLQIPTKVRDILFLKEPIFRDRGIVVFVG</sequence>
<dbReference type="PROSITE" id="PS50297">
    <property type="entry name" value="ANK_REP_REGION"/>
    <property type="match status" value="3"/>
</dbReference>
<evidence type="ECO:0000256" key="3">
    <source>
        <dbReference type="PROSITE-ProRule" id="PRU00023"/>
    </source>
</evidence>
<dbReference type="EMBL" id="LJIG01009562">
    <property type="protein sequence ID" value="KRT82832.1"/>
    <property type="molecule type" value="Genomic_DNA"/>
</dbReference>
<feature type="repeat" description="ANK" evidence="3">
    <location>
        <begin position="135"/>
        <end position="167"/>
    </location>
</feature>
<feature type="repeat" description="ANK" evidence="3">
    <location>
        <begin position="101"/>
        <end position="134"/>
    </location>
</feature>
<evidence type="ECO:0000256" key="1">
    <source>
        <dbReference type="ARBA" id="ARBA00022737"/>
    </source>
</evidence>
<proteinExistence type="predicted"/>
<dbReference type="GO" id="GO:0005829">
    <property type="term" value="C:cytosol"/>
    <property type="evidence" value="ECO:0007669"/>
    <property type="project" value="TreeGrafter"/>
</dbReference>
<dbReference type="GO" id="GO:0071356">
    <property type="term" value="P:cellular response to tumor necrosis factor"/>
    <property type="evidence" value="ECO:0007669"/>
    <property type="project" value="TreeGrafter"/>
</dbReference>